<accession>A0P7N5</accession>
<dbReference type="InterPro" id="IPR050245">
    <property type="entry name" value="PrsA_foldase"/>
</dbReference>
<dbReference type="EC" id="5.2.1.8" evidence="3"/>
<dbReference type="GO" id="GO:0003755">
    <property type="term" value="F:peptidyl-prolyl cis-trans isomerase activity"/>
    <property type="evidence" value="ECO:0007669"/>
    <property type="project" value="UniProtKB-KW"/>
</dbReference>
<dbReference type="EMBL" id="AAUX01000001">
    <property type="protein sequence ID" value="EAV47545.1"/>
    <property type="molecule type" value="Genomic_DNA"/>
</dbReference>
<keyword evidence="4 5" id="KW-0697">Rotamase</keyword>
<keyword evidence="9" id="KW-1185">Reference proteome</keyword>
<evidence type="ECO:0000256" key="4">
    <source>
        <dbReference type="ARBA" id="ARBA00023110"/>
    </source>
</evidence>
<comment type="caution">
    <text evidence="8">The sequence shown here is derived from an EMBL/GenBank/DDBJ whole genome shotgun (WGS) entry which is preliminary data.</text>
</comment>
<comment type="catalytic activity">
    <reaction evidence="1">
        <text>[protein]-peptidylproline (omega=180) = [protein]-peptidylproline (omega=0)</text>
        <dbReference type="Rhea" id="RHEA:16237"/>
        <dbReference type="Rhea" id="RHEA-COMP:10747"/>
        <dbReference type="Rhea" id="RHEA-COMP:10748"/>
        <dbReference type="ChEBI" id="CHEBI:83833"/>
        <dbReference type="ChEBI" id="CHEBI:83834"/>
        <dbReference type="EC" id="5.2.1.8"/>
    </reaction>
</comment>
<comment type="similarity">
    <text evidence="2">Belongs to the PpiC/parvulin rotamase family.</text>
</comment>
<dbReference type="PANTHER" id="PTHR47245:SF2">
    <property type="entry name" value="PEPTIDYL-PROLYL CIS-TRANS ISOMERASE HP_0175-RELATED"/>
    <property type="match status" value="1"/>
</dbReference>
<feature type="chain" id="PRO_5002628087" description="peptidylprolyl isomerase" evidence="6">
    <location>
        <begin position="24"/>
        <end position="262"/>
    </location>
</feature>
<gene>
    <name evidence="8" type="ORF">MB2181_05690</name>
</gene>
<dbReference type="Pfam" id="PF13616">
    <property type="entry name" value="Rotamase_3"/>
    <property type="match status" value="1"/>
</dbReference>
<dbReference type="PANTHER" id="PTHR47245">
    <property type="entry name" value="PEPTIDYLPROLYL ISOMERASE"/>
    <property type="match status" value="1"/>
</dbReference>
<evidence type="ECO:0000256" key="1">
    <source>
        <dbReference type="ARBA" id="ARBA00000971"/>
    </source>
</evidence>
<reference evidence="8 9" key="1">
    <citation type="submission" date="2006-11" db="EMBL/GenBank/DDBJ databases">
        <authorList>
            <person name="Giovannoni S."/>
            <person name="Vergin K."/>
            <person name="Ferriera S."/>
            <person name="Johnson J."/>
            <person name="Kravitz S."/>
            <person name="Beeson K."/>
            <person name="Sutton G."/>
            <person name="Rogers Y.-H."/>
            <person name="Friedman R."/>
            <person name="Frazier M."/>
            <person name="Venter J.C."/>
        </authorList>
    </citation>
    <scope>NUCLEOTIDE SEQUENCE [LARGE SCALE GENOMIC DNA]</scope>
    <source>
        <strain evidence="8 9">HTCC2181</strain>
    </source>
</reference>
<feature type="domain" description="PpiC" evidence="7">
    <location>
        <begin position="129"/>
        <end position="220"/>
    </location>
</feature>
<dbReference type="AlphaFoldDB" id="A0P7N5"/>
<protein>
    <recommendedName>
        <fullName evidence="3">peptidylprolyl isomerase</fullName>
        <ecNumber evidence="3">5.2.1.8</ecNumber>
    </recommendedName>
</protein>
<dbReference type="Proteomes" id="UP000054262">
    <property type="component" value="Unassembled WGS sequence"/>
</dbReference>
<evidence type="ECO:0000256" key="3">
    <source>
        <dbReference type="ARBA" id="ARBA00013194"/>
    </source>
</evidence>
<evidence type="ECO:0000256" key="5">
    <source>
        <dbReference type="PROSITE-ProRule" id="PRU00278"/>
    </source>
</evidence>
<organism evidence="8 9">
    <name type="scientific">Methylophilales bacterium HTCC2181</name>
    <dbReference type="NCBI Taxonomy" id="383631"/>
    <lineage>
        <taxon>Bacteria</taxon>
        <taxon>Pseudomonadati</taxon>
        <taxon>Pseudomonadota</taxon>
        <taxon>Betaproteobacteria</taxon>
        <taxon>Nitrosomonadales</taxon>
        <taxon>OM43 clade</taxon>
    </lineage>
</organism>
<name>A0P7N5_9PROT</name>
<proteinExistence type="inferred from homology"/>
<dbReference type="Gene3D" id="3.10.50.40">
    <property type="match status" value="1"/>
</dbReference>
<dbReference type="InterPro" id="IPR000297">
    <property type="entry name" value="PPIase_PpiC"/>
</dbReference>
<sequence>MIRLYFYSILVLSALIHSSFINAEIASVNDKQIKSSYLEFIKTEVSKQGQQVDKKMERTIVNRLIDLEVINQKARSSGLLSNERVVAQAELSNQELIYTLYLQDYIINNPVTEEEVATAYNQYKAAFNESEFKASHILLTSKNKAELIIKKLDAGESFGVLAKKESEDNDTKNNNGDLGWFSKETMVQSIFDAVKNTGSGEIFPKPVKTQFGWHVIKVDDVRPLEVETFAQKEEFIKTELQKIKLKQHLSLLRSGARISVAE</sequence>
<evidence type="ECO:0000259" key="7">
    <source>
        <dbReference type="PROSITE" id="PS50198"/>
    </source>
</evidence>
<evidence type="ECO:0000313" key="9">
    <source>
        <dbReference type="Proteomes" id="UP000054262"/>
    </source>
</evidence>
<evidence type="ECO:0000313" key="8">
    <source>
        <dbReference type="EMBL" id="EAV47545.1"/>
    </source>
</evidence>
<feature type="signal peptide" evidence="6">
    <location>
        <begin position="1"/>
        <end position="23"/>
    </location>
</feature>
<keyword evidence="5 8" id="KW-0413">Isomerase</keyword>
<dbReference type="OrthoDB" id="14196at2"/>
<dbReference type="PROSITE" id="PS50198">
    <property type="entry name" value="PPIC_PPIASE_2"/>
    <property type="match status" value="1"/>
</dbReference>
<dbReference type="InterPro" id="IPR027304">
    <property type="entry name" value="Trigger_fact/SurA_dom_sf"/>
</dbReference>
<keyword evidence="6" id="KW-0732">Signal</keyword>
<dbReference type="SUPFAM" id="SSF109998">
    <property type="entry name" value="Triger factor/SurA peptide-binding domain-like"/>
    <property type="match status" value="1"/>
</dbReference>
<evidence type="ECO:0000256" key="6">
    <source>
        <dbReference type="SAM" id="SignalP"/>
    </source>
</evidence>
<evidence type="ECO:0000256" key="2">
    <source>
        <dbReference type="ARBA" id="ARBA00007656"/>
    </source>
</evidence>
<dbReference type="SUPFAM" id="SSF54534">
    <property type="entry name" value="FKBP-like"/>
    <property type="match status" value="1"/>
</dbReference>
<dbReference type="InterPro" id="IPR046357">
    <property type="entry name" value="PPIase_dom_sf"/>
</dbReference>
<dbReference type="Gene3D" id="1.10.8.1040">
    <property type="match status" value="1"/>
</dbReference>